<dbReference type="EC" id="7.1.1.-" evidence="6"/>
<dbReference type="NCBIfam" id="NF004739">
    <property type="entry name" value="PRK06075.1"/>
    <property type="match status" value="1"/>
</dbReference>
<evidence type="ECO:0000259" key="8">
    <source>
        <dbReference type="Pfam" id="PF00346"/>
    </source>
</evidence>
<keyword evidence="5 6" id="KW-0520">NAD</keyword>
<accession>A0A0W0GJA8</accession>
<dbReference type="InterPro" id="IPR014029">
    <property type="entry name" value="NADH_UbQ_OxRdtase_49kDa_CS"/>
</dbReference>
<evidence type="ECO:0000313" key="10">
    <source>
        <dbReference type="Proteomes" id="UP000053947"/>
    </source>
</evidence>
<dbReference type="PANTHER" id="PTHR11993">
    <property type="entry name" value="NADH-UBIQUINONE OXIDOREDUCTASE 49 KDA SUBUNIT"/>
    <property type="match status" value="1"/>
</dbReference>
<organism evidence="9 10">
    <name type="scientific">Dehalogenimonas alkenigignens</name>
    <dbReference type="NCBI Taxonomy" id="1217799"/>
    <lineage>
        <taxon>Bacteria</taxon>
        <taxon>Bacillati</taxon>
        <taxon>Chloroflexota</taxon>
        <taxon>Dehalococcoidia</taxon>
        <taxon>Dehalococcoidales</taxon>
        <taxon>Dehalococcoidaceae</taxon>
        <taxon>Dehalogenimonas</taxon>
    </lineage>
</organism>
<dbReference type="Gene3D" id="1.10.645.10">
    <property type="entry name" value="Cytochrome-c3 Hydrogenase, chain B"/>
    <property type="match status" value="1"/>
</dbReference>
<dbReference type="GO" id="GO:0050136">
    <property type="term" value="F:NADH dehydrogenase (quinone) (non-electrogenic) activity"/>
    <property type="evidence" value="ECO:0007669"/>
    <property type="project" value="UniProtKB-UniRule"/>
</dbReference>
<dbReference type="EMBL" id="LFDV01000002">
    <property type="protein sequence ID" value="KTB48651.1"/>
    <property type="molecule type" value="Genomic_DNA"/>
</dbReference>
<name>A0A0W0GJA8_9CHLR</name>
<dbReference type="PATRIC" id="fig|1217799.6.peg.1545"/>
<dbReference type="NCBIfam" id="NF008974">
    <property type="entry name" value="PRK12322.1"/>
    <property type="match status" value="1"/>
</dbReference>
<keyword evidence="6" id="KW-0830">Ubiquinone</keyword>
<dbReference type="InterPro" id="IPR029014">
    <property type="entry name" value="NiFe-Hase_large"/>
</dbReference>
<proteinExistence type="inferred from homology"/>
<comment type="caution">
    <text evidence="9">The sequence shown here is derived from an EMBL/GenBank/DDBJ whole genome shotgun (WGS) entry which is preliminary data.</text>
</comment>
<keyword evidence="6" id="KW-1003">Cell membrane</keyword>
<reference evidence="9 10" key="1">
    <citation type="submission" date="2015-06" db="EMBL/GenBank/DDBJ databases">
        <title>Genome sequence of the organohalide-respiring Dehalogenimonas alkenigignens type strain (IP3-3T).</title>
        <authorList>
            <person name="Key T.A."/>
            <person name="Richmond D.P."/>
            <person name="Bowman K.S."/>
            <person name="Cho Y.-J."/>
            <person name="Chun J."/>
            <person name="da Costa M.S."/>
            <person name="Rainey F.A."/>
            <person name="Moe W.M."/>
        </authorList>
    </citation>
    <scope>NUCLEOTIDE SEQUENCE [LARGE SCALE GENOMIC DNA]</scope>
    <source>
        <strain evidence="9 10">IP3-3</strain>
    </source>
</reference>
<dbReference type="PROSITE" id="PS00535">
    <property type="entry name" value="COMPLEX1_49K"/>
    <property type="match status" value="1"/>
</dbReference>
<keyword evidence="6" id="KW-0472">Membrane</keyword>
<evidence type="ECO:0000256" key="1">
    <source>
        <dbReference type="ARBA" id="ARBA00005769"/>
    </source>
</evidence>
<keyword evidence="10" id="KW-1185">Reference proteome</keyword>
<dbReference type="RefSeq" id="WP_058439598.1">
    <property type="nucleotide sequence ID" value="NZ_KQ758903.1"/>
</dbReference>
<dbReference type="InterPro" id="IPR022885">
    <property type="entry name" value="NDH1_su_D/H"/>
</dbReference>
<keyword evidence="9" id="KW-0560">Oxidoreductase</keyword>
<evidence type="ECO:0000256" key="2">
    <source>
        <dbReference type="ARBA" id="ARBA00022448"/>
    </source>
</evidence>
<dbReference type="InterPro" id="IPR001135">
    <property type="entry name" value="NADH_Q_OxRdtase_suD"/>
</dbReference>
<protein>
    <recommendedName>
        <fullName evidence="6">NADH-quinone oxidoreductase subunit D</fullName>
        <ecNumber evidence="6">7.1.1.-</ecNumber>
    </recommendedName>
    <alternativeName>
        <fullName evidence="6">NADH dehydrogenase I subunit D</fullName>
    </alternativeName>
    <alternativeName>
        <fullName evidence="6">NDH-1 subunit D</fullName>
    </alternativeName>
</protein>
<comment type="similarity">
    <text evidence="1 6 7">Belongs to the complex I 49 kDa subunit family.</text>
</comment>
<comment type="catalytic activity">
    <reaction evidence="6">
        <text>a quinone + NADH + 5 H(+)(in) = a quinol + NAD(+) + 4 H(+)(out)</text>
        <dbReference type="Rhea" id="RHEA:57888"/>
        <dbReference type="ChEBI" id="CHEBI:15378"/>
        <dbReference type="ChEBI" id="CHEBI:24646"/>
        <dbReference type="ChEBI" id="CHEBI:57540"/>
        <dbReference type="ChEBI" id="CHEBI:57945"/>
        <dbReference type="ChEBI" id="CHEBI:132124"/>
    </reaction>
</comment>
<dbReference type="OrthoDB" id="9801496at2"/>
<evidence type="ECO:0000256" key="7">
    <source>
        <dbReference type="RuleBase" id="RU003685"/>
    </source>
</evidence>
<dbReference type="HAMAP" id="MF_01358">
    <property type="entry name" value="NDH1_NuoD"/>
    <property type="match status" value="1"/>
</dbReference>
<dbReference type="GO" id="GO:0005886">
    <property type="term" value="C:plasma membrane"/>
    <property type="evidence" value="ECO:0007669"/>
    <property type="project" value="UniProtKB-SubCell"/>
</dbReference>
<keyword evidence="4 6" id="KW-1278">Translocase</keyword>
<dbReference type="GO" id="GO:0048038">
    <property type="term" value="F:quinone binding"/>
    <property type="evidence" value="ECO:0007669"/>
    <property type="project" value="UniProtKB-KW"/>
</dbReference>
<dbReference type="PANTHER" id="PTHR11993:SF10">
    <property type="entry name" value="NADH DEHYDROGENASE [UBIQUINONE] IRON-SULFUR PROTEIN 2, MITOCHONDRIAL"/>
    <property type="match status" value="1"/>
</dbReference>
<keyword evidence="2 6" id="KW-0813">Transport</keyword>
<evidence type="ECO:0000256" key="5">
    <source>
        <dbReference type="ARBA" id="ARBA00023027"/>
    </source>
</evidence>
<feature type="domain" description="NADH-quinone oxidoreductase subunit D" evidence="8">
    <location>
        <begin position="121"/>
        <end position="295"/>
    </location>
</feature>
<evidence type="ECO:0000256" key="6">
    <source>
        <dbReference type="HAMAP-Rule" id="MF_01358"/>
    </source>
</evidence>
<dbReference type="GO" id="GO:0051287">
    <property type="term" value="F:NAD binding"/>
    <property type="evidence" value="ECO:0007669"/>
    <property type="project" value="InterPro"/>
</dbReference>
<sequence>MVLKTEHYVINVGPQHPSTHGVFRLRLTLDGEVIVDVEPIFGYLHRGMEKIAEGRNYTKNIPLTDRLDYLSSMINNQAYCMAVENLLNITVPERAQYIRVIMAELQRMASHLAGIGFFMNDIGAFSTPLLYMFREREKIVELFDMACGQRLNYNYMRFGGVSMDLPEEFLPALKKLLDGMPGFINEYDKLISTNEIVLVRAKGVGILPKELAVNASAAGPVLRGSGIKWDLRKNQPYSIYDRFEFDIPTGEIGDTYDRYAVRLEEIRQSVRILKQAIAQLPAGETMAKVSKLIRPPASETYTAVEGPKGELGFFVVADGSENPYRWHVRAPSLINLTALKEMLLGWKVADLMAIFGSIDIVMGEVDR</sequence>
<evidence type="ECO:0000256" key="3">
    <source>
        <dbReference type="ARBA" id="ARBA00022719"/>
    </source>
</evidence>
<gene>
    <name evidence="6" type="primary">nuoD</name>
    <name evidence="9" type="ORF">DEALK_14970</name>
</gene>
<dbReference type="Pfam" id="PF00346">
    <property type="entry name" value="Complex1_49kDa"/>
    <property type="match status" value="1"/>
</dbReference>
<comment type="subcellular location">
    <subcellularLocation>
        <location evidence="6">Cell membrane</location>
        <topology evidence="6">Peripheral membrane protein</topology>
        <orientation evidence="6">Cytoplasmic side</orientation>
    </subcellularLocation>
</comment>
<dbReference type="AlphaFoldDB" id="A0A0W0GJA8"/>
<evidence type="ECO:0000313" key="9">
    <source>
        <dbReference type="EMBL" id="KTB48651.1"/>
    </source>
</evidence>
<comment type="subunit">
    <text evidence="6">NDH-1 is composed of 14 different subunits. Subunits NuoB, C, D, E, F, and G constitute the peripheral sector of the complex.</text>
</comment>
<dbReference type="STRING" id="1217799.DEALK_14970"/>
<dbReference type="SUPFAM" id="SSF56762">
    <property type="entry name" value="HydB/Nqo4-like"/>
    <property type="match status" value="1"/>
</dbReference>
<comment type="function">
    <text evidence="6">NDH-1 shuttles electrons from NADH, via FMN and iron-sulfur (Fe-S) centers, to quinones in the respiratory chain. The immediate electron acceptor for the enzyme in this species is believed to be ubiquinone. Couples the redox reaction to proton translocation (for every two electrons transferred, four hydrogen ions are translocated across the cytoplasmic membrane), and thus conserves the redox energy in a proton gradient.</text>
</comment>
<evidence type="ECO:0000256" key="4">
    <source>
        <dbReference type="ARBA" id="ARBA00022967"/>
    </source>
</evidence>
<keyword evidence="3 6" id="KW-0874">Quinone</keyword>
<dbReference type="Proteomes" id="UP000053947">
    <property type="component" value="Unassembled WGS sequence"/>
</dbReference>